<organism evidence="4 5">
    <name type="scientific">Sphingomonas colocasiae</name>
    <dbReference type="NCBI Taxonomy" id="1848973"/>
    <lineage>
        <taxon>Bacteria</taxon>
        <taxon>Pseudomonadati</taxon>
        <taxon>Pseudomonadota</taxon>
        <taxon>Alphaproteobacteria</taxon>
        <taxon>Sphingomonadales</taxon>
        <taxon>Sphingomonadaceae</taxon>
        <taxon>Sphingomonas</taxon>
    </lineage>
</organism>
<dbReference type="NCBIfam" id="TIGR00696">
    <property type="entry name" value="wecG_tagA_cpsF"/>
    <property type="match status" value="1"/>
</dbReference>
<keyword evidence="1" id="KW-0328">Glycosyltransferase</keyword>
<gene>
    <name evidence="4" type="ORF">K7G82_00840</name>
</gene>
<keyword evidence="3" id="KW-0812">Transmembrane</keyword>
<keyword evidence="2" id="KW-0808">Transferase</keyword>
<feature type="transmembrane region" description="Helical" evidence="3">
    <location>
        <begin position="222"/>
        <end position="242"/>
    </location>
</feature>
<dbReference type="Proteomes" id="UP000706039">
    <property type="component" value="Unassembled WGS sequence"/>
</dbReference>
<name>A0ABS7PJ92_9SPHN</name>
<dbReference type="CDD" id="cd06533">
    <property type="entry name" value="Glyco_transf_WecG_TagA"/>
    <property type="match status" value="1"/>
</dbReference>
<sequence length="266" mass="29396">MRVYLLGTPIDLLSHDESAARAVAAMTGRAPVVHVALNVAKFVQMRRNAELRRDIEAADMVGLDGMGLVLALRLFGARNVERVAGIDLMEVLFGECARRGLKPYVLGARADMLERASAAARLRWPGLVFAGMRDGYFAAAEEEDVVAAIRASGADCLFVAMPTPRKERFLARHGAALGVPFVMGVGGAIDILAGSVRRAPRWMQRIGLEWLYRLLQEPRRMLWRYAFTNIYFAGLMLGALLMRLAGRQVLQLEPVAPPPPYYMTQK</sequence>
<evidence type="ECO:0000313" key="5">
    <source>
        <dbReference type="Proteomes" id="UP000706039"/>
    </source>
</evidence>
<dbReference type="PANTHER" id="PTHR34136">
    <property type="match status" value="1"/>
</dbReference>
<dbReference type="PANTHER" id="PTHR34136:SF1">
    <property type="entry name" value="UDP-N-ACETYL-D-MANNOSAMINURONIC ACID TRANSFERASE"/>
    <property type="match status" value="1"/>
</dbReference>
<accession>A0ABS7PJ92</accession>
<dbReference type="InterPro" id="IPR004629">
    <property type="entry name" value="WecG_TagA_CpsF"/>
</dbReference>
<protein>
    <submittedName>
        <fullName evidence="4">WecB/TagA/CpsF family glycosyltransferase</fullName>
    </submittedName>
</protein>
<evidence type="ECO:0000256" key="2">
    <source>
        <dbReference type="ARBA" id="ARBA00022679"/>
    </source>
</evidence>
<dbReference type="Pfam" id="PF03808">
    <property type="entry name" value="Glyco_tran_WecG"/>
    <property type="match status" value="1"/>
</dbReference>
<keyword evidence="5" id="KW-1185">Reference proteome</keyword>
<evidence type="ECO:0000313" key="4">
    <source>
        <dbReference type="EMBL" id="MBY8820815.1"/>
    </source>
</evidence>
<keyword evidence="3" id="KW-0472">Membrane</keyword>
<keyword evidence="3" id="KW-1133">Transmembrane helix</keyword>
<proteinExistence type="predicted"/>
<dbReference type="RefSeq" id="WP_222987924.1">
    <property type="nucleotide sequence ID" value="NZ_JAINVV010000001.1"/>
</dbReference>
<feature type="transmembrane region" description="Helical" evidence="3">
    <location>
        <begin position="174"/>
        <end position="193"/>
    </location>
</feature>
<evidence type="ECO:0000256" key="1">
    <source>
        <dbReference type="ARBA" id="ARBA00022676"/>
    </source>
</evidence>
<reference evidence="4 5" key="1">
    <citation type="submission" date="2021-08" db="EMBL/GenBank/DDBJ databases">
        <authorList>
            <person name="Tuo L."/>
        </authorList>
    </citation>
    <scope>NUCLEOTIDE SEQUENCE [LARGE SCALE GENOMIC DNA]</scope>
    <source>
        <strain evidence="4 5">JCM 31229</strain>
    </source>
</reference>
<comment type="caution">
    <text evidence="4">The sequence shown here is derived from an EMBL/GenBank/DDBJ whole genome shotgun (WGS) entry which is preliminary data.</text>
</comment>
<evidence type="ECO:0000256" key="3">
    <source>
        <dbReference type="SAM" id="Phobius"/>
    </source>
</evidence>
<dbReference type="EMBL" id="JAINVV010000001">
    <property type="protein sequence ID" value="MBY8820815.1"/>
    <property type="molecule type" value="Genomic_DNA"/>
</dbReference>